<gene>
    <name evidence="2" type="ORF">CVLEPA_LOCUS9617</name>
</gene>
<accession>A0ABP0FIB3</accession>
<sequence>MAENECSLGKENVLNSPLAANSGVPEQHSPISRILLNRQKEDVYESNGSPLPSPATQLYEYSVIHRKNVQRIEILSRENCALSTELTSEQEIRFNLETLNEEQRLEISRLKQDLDKTKKEQKQVQNDFNVTLEDEQVRWEKKLSELQEINNKLKRSFEDAQINLEIEKKTVQDFEKTFERVEKERDLNKTKLKKLERDISELQQNCSNQEQVLLLNEKKMMSFARKEQQWFDERDILQKALNDAESGCRKPLIDPQPSLQGESMSVVTQFEVRALKEKIADMKQVWLSPSSAEEMRRELKEEKLINDDLQRRLVELDLRLTAEVDLKQQLSRDHHTLLSELSILRQNLNESEETCEKLLSKNRSSEMSLEENQEALDLLKSQNNDVIKNLEKVNLQVSEKEQRIKVLLSKLDTTNKVYNKVVEDLQEFSSKLVMLEGRYTEMKVDKESAQDNFEILSKEHQLSCELIKTLRTETKEQKDKVVELNAEINHLQNQINQSAETSSELRTLQEAHSQLMKSHCDLKKAAQVMNEEKLLWQQKLRKSKLEAKSSEDEVKRLDQELKSQQAKYQEHSFGSHQLLFSPGTPILCSKSQDLAISKPSPTKKHQPHTSLDVACPMRRDIYDNIGLGRNYLSMETSLLNDNKAHNAGNVVSDSIIFDDSTWVERRSTISSYDSRKQLTARPSLLGYCRRASFENDKVLWQEISQIQSQRSQNRLPLLEEPDYPNTSCSLHRIAELQGRNSKQLPHLKSSYPIETQGKTPRRCDEAIRVGNADSTLQRINQLDTSAQTTSAGPSHNLPGYRPCGRQALPTATSKRKIEASESFPQVKVTPLQVSQRSLAFEIPITPPAKKLKEENKLPESNVTTLSGQKMAFEKRTTSLMDRVRKPLGKLHLNKQNSRR</sequence>
<keyword evidence="1" id="KW-0175">Coiled coil</keyword>
<organism evidence="2 3">
    <name type="scientific">Clavelina lepadiformis</name>
    <name type="common">Light-bulb sea squirt</name>
    <name type="synonym">Ascidia lepadiformis</name>
    <dbReference type="NCBI Taxonomy" id="159417"/>
    <lineage>
        <taxon>Eukaryota</taxon>
        <taxon>Metazoa</taxon>
        <taxon>Chordata</taxon>
        <taxon>Tunicata</taxon>
        <taxon>Ascidiacea</taxon>
        <taxon>Aplousobranchia</taxon>
        <taxon>Clavelinidae</taxon>
        <taxon>Clavelina</taxon>
    </lineage>
</organism>
<name>A0ABP0FIB3_CLALP</name>
<proteinExistence type="predicted"/>
<dbReference type="EMBL" id="CAWYQH010000057">
    <property type="protein sequence ID" value="CAK8679376.1"/>
    <property type="molecule type" value="Genomic_DNA"/>
</dbReference>
<dbReference type="Proteomes" id="UP001642483">
    <property type="component" value="Unassembled WGS sequence"/>
</dbReference>
<evidence type="ECO:0000313" key="2">
    <source>
        <dbReference type="EMBL" id="CAK8679376.1"/>
    </source>
</evidence>
<comment type="caution">
    <text evidence="2">The sequence shown here is derived from an EMBL/GenBank/DDBJ whole genome shotgun (WGS) entry which is preliminary data.</text>
</comment>
<feature type="coiled-coil region" evidence="1">
    <location>
        <begin position="467"/>
        <end position="511"/>
    </location>
</feature>
<protein>
    <submittedName>
        <fullName evidence="2">Uncharacterized protein</fullName>
    </submittedName>
</protein>
<feature type="coiled-coil region" evidence="1">
    <location>
        <begin position="93"/>
        <end position="212"/>
    </location>
</feature>
<evidence type="ECO:0000313" key="3">
    <source>
        <dbReference type="Proteomes" id="UP001642483"/>
    </source>
</evidence>
<evidence type="ECO:0000256" key="1">
    <source>
        <dbReference type="SAM" id="Coils"/>
    </source>
</evidence>
<reference evidence="2 3" key="1">
    <citation type="submission" date="2024-02" db="EMBL/GenBank/DDBJ databases">
        <authorList>
            <person name="Daric V."/>
            <person name="Darras S."/>
        </authorList>
    </citation>
    <scope>NUCLEOTIDE SEQUENCE [LARGE SCALE GENOMIC DNA]</scope>
</reference>
<feature type="coiled-coil region" evidence="1">
    <location>
        <begin position="540"/>
        <end position="567"/>
    </location>
</feature>
<keyword evidence="3" id="KW-1185">Reference proteome</keyword>
<feature type="coiled-coil region" evidence="1">
    <location>
        <begin position="292"/>
        <end position="410"/>
    </location>
</feature>